<organism evidence="5 6">
    <name type="scientific">Candidatus Oscillibacter excrementigallinarum</name>
    <dbReference type="NCBI Taxonomy" id="2838716"/>
    <lineage>
        <taxon>Bacteria</taxon>
        <taxon>Bacillati</taxon>
        <taxon>Bacillota</taxon>
        <taxon>Clostridia</taxon>
        <taxon>Eubacteriales</taxon>
        <taxon>Oscillospiraceae</taxon>
        <taxon>Oscillibacter</taxon>
    </lineage>
</organism>
<evidence type="ECO:0000256" key="2">
    <source>
        <dbReference type="ARBA" id="ARBA00006966"/>
    </source>
</evidence>
<sequence>MYSFRNDYSEGAHPQVIQALADTNGVQTVGYGTDPYCATAADTIRRLCAAPDAAVHFLVGGTQVNLVTIDAFLQSYEAVIAAQTGHVSTHETGAIEATGHKVCTVEGPDGKLTPALVESVLAQHNGTEHMVLPRLVYISDTTEIGTIYTKAELTALRQCCQAHGLFLYLDGARLGSALTAPGNDLSLPDLAALTDGFTIGGTKNGALFGEALVLTHPLPHFRWHMKQRGAVLAKGRLLGIQFQTLLEDGLYFDLARHANRLALRLRDGIAALGYPFPVESPSNQQFPVLPNGTVAKLQELGYEFEIDHPVDNGHTCIRLVTSWATPERAMEAFLRDLAAC</sequence>
<dbReference type="Gene3D" id="3.40.640.10">
    <property type="entry name" value="Type I PLP-dependent aspartate aminotransferase-like (Major domain)"/>
    <property type="match status" value="1"/>
</dbReference>
<dbReference type="GO" id="GO:0016829">
    <property type="term" value="F:lyase activity"/>
    <property type="evidence" value="ECO:0007669"/>
    <property type="project" value="InterPro"/>
</dbReference>
<comment type="cofactor">
    <cofactor evidence="1">
        <name>pyridoxal 5'-phosphate</name>
        <dbReference type="ChEBI" id="CHEBI:597326"/>
    </cofactor>
</comment>
<dbReference type="InterPro" id="IPR001597">
    <property type="entry name" value="ArAA_b-elim_lyase/Thr_aldolase"/>
</dbReference>
<dbReference type="PANTHER" id="PTHR48097">
    <property type="entry name" value="L-THREONINE ALDOLASE-RELATED"/>
    <property type="match status" value="1"/>
</dbReference>
<comment type="similarity">
    <text evidence="2">Belongs to the threonine aldolase family.</text>
</comment>
<reference evidence="5" key="2">
    <citation type="submission" date="2021-04" db="EMBL/GenBank/DDBJ databases">
        <authorList>
            <person name="Gilroy R."/>
        </authorList>
    </citation>
    <scope>NUCLEOTIDE SEQUENCE</scope>
    <source>
        <strain evidence="5">ChiBcec18-1249</strain>
    </source>
</reference>
<evidence type="ECO:0000313" key="5">
    <source>
        <dbReference type="EMBL" id="HJB12186.1"/>
    </source>
</evidence>
<dbReference type="InterPro" id="IPR015422">
    <property type="entry name" value="PyrdxlP-dep_Trfase_small"/>
</dbReference>
<dbReference type="InterPro" id="IPR015424">
    <property type="entry name" value="PyrdxlP-dep_Trfase"/>
</dbReference>
<protein>
    <submittedName>
        <fullName evidence="5">Threonine aldolase</fullName>
    </submittedName>
</protein>
<dbReference type="InterPro" id="IPR015421">
    <property type="entry name" value="PyrdxlP-dep_Trfase_major"/>
</dbReference>
<dbReference type="Pfam" id="PF01212">
    <property type="entry name" value="Beta_elim_lyase"/>
    <property type="match status" value="1"/>
</dbReference>
<proteinExistence type="inferred from homology"/>
<dbReference type="AlphaFoldDB" id="A0A9D2RQY8"/>
<dbReference type="GO" id="GO:0006520">
    <property type="term" value="P:amino acid metabolic process"/>
    <property type="evidence" value="ECO:0007669"/>
    <property type="project" value="InterPro"/>
</dbReference>
<evidence type="ECO:0000259" key="4">
    <source>
        <dbReference type="Pfam" id="PF01212"/>
    </source>
</evidence>
<dbReference type="EMBL" id="DWZJ01000005">
    <property type="protein sequence ID" value="HJB12186.1"/>
    <property type="molecule type" value="Genomic_DNA"/>
</dbReference>
<dbReference type="Gene3D" id="3.90.1150.10">
    <property type="entry name" value="Aspartate Aminotransferase, domain 1"/>
    <property type="match status" value="1"/>
</dbReference>
<keyword evidence="3" id="KW-0663">Pyridoxal phosphate</keyword>
<reference evidence="5" key="1">
    <citation type="journal article" date="2021" name="PeerJ">
        <title>Extensive microbial diversity within the chicken gut microbiome revealed by metagenomics and culture.</title>
        <authorList>
            <person name="Gilroy R."/>
            <person name="Ravi A."/>
            <person name="Getino M."/>
            <person name="Pursley I."/>
            <person name="Horton D.L."/>
            <person name="Alikhan N.F."/>
            <person name="Baker D."/>
            <person name="Gharbi K."/>
            <person name="Hall N."/>
            <person name="Watson M."/>
            <person name="Adriaenssens E.M."/>
            <person name="Foster-Nyarko E."/>
            <person name="Jarju S."/>
            <person name="Secka A."/>
            <person name="Antonio M."/>
            <person name="Oren A."/>
            <person name="Chaudhuri R.R."/>
            <person name="La Ragione R."/>
            <person name="Hildebrand F."/>
            <person name="Pallen M.J."/>
        </authorList>
    </citation>
    <scope>NUCLEOTIDE SEQUENCE</scope>
    <source>
        <strain evidence="5">ChiBcec18-1249</strain>
    </source>
</reference>
<dbReference type="SUPFAM" id="SSF53383">
    <property type="entry name" value="PLP-dependent transferases"/>
    <property type="match status" value="1"/>
</dbReference>
<accession>A0A9D2RQY8</accession>
<feature type="domain" description="Aromatic amino acid beta-eliminating lyase/threonine aldolase" evidence="4">
    <location>
        <begin position="30"/>
        <end position="284"/>
    </location>
</feature>
<comment type="caution">
    <text evidence="5">The sequence shown here is derived from an EMBL/GenBank/DDBJ whole genome shotgun (WGS) entry which is preliminary data.</text>
</comment>
<gene>
    <name evidence="5" type="ORF">H9787_00580</name>
</gene>
<dbReference type="PANTHER" id="PTHR48097:SF5">
    <property type="entry name" value="LOW SPECIFICITY L-THREONINE ALDOLASE"/>
    <property type="match status" value="1"/>
</dbReference>
<evidence type="ECO:0000256" key="3">
    <source>
        <dbReference type="ARBA" id="ARBA00022898"/>
    </source>
</evidence>
<evidence type="ECO:0000256" key="1">
    <source>
        <dbReference type="ARBA" id="ARBA00001933"/>
    </source>
</evidence>
<dbReference type="Proteomes" id="UP000823824">
    <property type="component" value="Unassembled WGS sequence"/>
</dbReference>
<name>A0A9D2RQY8_9FIRM</name>
<evidence type="ECO:0000313" key="6">
    <source>
        <dbReference type="Proteomes" id="UP000823824"/>
    </source>
</evidence>